<dbReference type="RefSeq" id="WP_038291686.1">
    <property type="nucleotide sequence ID" value="NZ_BAVR01000160.1"/>
</dbReference>
<dbReference type="Gene3D" id="1.25.40.70">
    <property type="entry name" value="Phosphatidylinositol 3-kinase, accessory domain (PIK)"/>
    <property type="match status" value="1"/>
</dbReference>
<keyword evidence="2" id="KW-1185">Reference proteome</keyword>
<comment type="caution">
    <text evidence="1">The sequence shown here is derived from an EMBL/GenBank/DDBJ whole genome shotgun (WGS) entry which is preliminary data.</text>
</comment>
<dbReference type="InterPro" id="IPR042236">
    <property type="entry name" value="PI3K_accessory_sf"/>
</dbReference>
<dbReference type="OrthoDB" id="2082744at2"/>
<evidence type="ECO:0000313" key="2">
    <source>
        <dbReference type="Proteomes" id="UP000019109"/>
    </source>
</evidence>
<gene>
    <name evidence="1" type="ORF">JCM21531_4724</name>
</gene>
<name>W4VCX0_9FIRM</name>
<accession>W4VCX0</accession>
<proteinExistence type="predicted"/>
<dbReference type="EMBL" id="BAVR01000160">
    <property type="protein sequence ID" value="GAE91047.1"/>
    <property type="molecule type" value="Genomic_DNA"/>
</dbReference>
<reference evidence="1" key="1">
    <citation type="journal article" date="2014" name="Genome Announc.">
        <title>Draft Genome Sequence of Clostridium straminisolvens Strain JCM 21531T, Isolated from a Cellulose-Degrading Bacterial Community.</title>
        <authorList>
            <person name="Yuki M."/>
            <person name="Oshima K."/>
            <person name="Suda W."/>
            <person name="Sakamoto M."/>
            <person name="Kitamura K."/>
            <person name="Iida T."/>
            <person name="Hattori M."/>
            <person name="Ohkuma M."/>
        </authorList>
    </citation>
    <scope>NUCLEOTIDE SEQUENCE [LARGE SCALE GENOMIC DNA]</scope>
    <source>
        <strain evidence="1">JCM 21531</strain>
    </source>
</reference>
<dbReference type="SUPFAM" id="SSF48371">
    <property type="entry name" value="ARM repeat"/>
    <property type="match status" value="1"/>
</dbReference>
<dbReference type="InterPro" id="IPR016024">
    <property type="entry name" value="ARM-type_fold"/>
</dbReference>
<evidence type="ECO:0008006" key="3">
    <source>
        <dbReference type="Google" id="ProtNLM"/>
    </source>
</evidence>
<dbReference type="Proteomes" id="UP000019109">
    <property type="component" value="Unassembled WGS sequence"/>
</dbReference>
<dbReference type="AlphaFoldDB" id="W4VCX0"/>
<protein>
    <recommendedName>
        <fullName evidence="3">DUF2019 domain-containing protein</fullName>
    </recommendedName>
</protein>
<organism evidence="1 2">
    <name type="scientific">Acetivibrio straminisolvens JCM 21531</name>
    <dbReference type="NCBI Taxonomy" id="1294263"/>
    <lineage>
        <taxon>Bacteria</taxon>
        <taxon>Bacillati</taxon>
        <taxon>Bacillota</taxon>
        <taxon>Clostridia</taxon>
        <taxon>Eubacteriales</taxon>
        <taxon>Oscillospiraceae</taxon>
        <taxon>Acetivibrio</taxon>
    </lineage>
</organism>
<sequence length="151" mass="17650">MKKKLSAEEIRSQYIKSLLIIEKSNLEGEYKIGNKEGKKIIKLFKLLEEDIDLAKEVLPSLFEHESVKVKICVAAHCLALEIFEEQAVDILEKISELNLRVFSFEAEMTLKVWREQVFKSLSEVKRKYGITSKVTQFRLVWPFFLLMLDIP</sequence>
<evidence type="ECO:0000313" key="1">
    <source>
        <dbReference type="EMBL" id="GAE91047.1"/>
    </source>
</evidence>